<feature type="chain" id="PRO_5039137733" evidence="1">
    <location>
        <begin position="35"/>
        <end position="418"/>
    </location>
</feature>
<dbReference type="InterPro" id="IPR029058">
    <property type="entry name" value="AB_hydrolase_fold"/>
</dbReference>
<dbReference type="InterPro" id="IPR005152">
    <property type="entry name" value="Lipase_secreted"/>
</dbReference>
<comment type="caution">
    <text evidence="2">The sequence shown here is derived from an EMBL/GenBank/DDBJ whole genome shotgun (WGS) entry which is preliminary data.</text>
</comment>
<gene>
    <name evidence="2" type="ORF">FHS42_002874</name>
</gene>
<name>A0A7W9UYC4_9ACTN</name>
<dbReference type="PANTHER" id="PTHR34853">
    <property type="match status" value="1"/>
</dbReference>
<dbReference type="EMBL" id="JACHJL010000006">
    <property type="protein sequence ID" value="MBB5935805.1"/>
    <property type="molecule type" value="Genomic_DNA"/>
</dbReference>
<evidence type="ECO:0000313" key="3">
    <source>
        <dbReference type="Proteomes" id="UP000588098"/>
    </source>
</evidence>
<protein>
    <submittedName>
        <fullName evidence="2">Dienelactone hydrolase</fullName>
    </submittedName>
</protein>
<dbReference type="Gene3D" id="1.10.260.160">
    <property type="match status" value="1"/>
</dbReference>
<feature type="signal peptide" evidence="1">
    <location>
        <begin position="1"/>
        <end position="34"/>
    </location>
</feature>
<reference evidence="2 3" key="1">
    <citation type="submission" date="2020-08" db="EMBL/GenBank/DDBJ databases">
        <title>Genomic Encyclopedia of Type Strains, Phase III (KMG-III): the genomes of soil and plant-associated and newly described type strains.</title>
        <authorList>
            <person name="Whitman W."/>
        </authorList>
    </citation>
    <scope>NUCLEOTIDE SEQUENCE [LARGE SCALE GENOMIC DNA]</scope>
    <source>
        <strain evidence="2 3">CECT 8305</strain>
    </source>
</reference>
<dbReference type="Proteomes" id="UP000588098">
    <property type="component" value="Unassembled WGS sequence"/>
</dbReference>
<sequence>MTSHEIRSPARGRATLTAVAAAVLATVCAAPALASSAAPRAEHAQTARADDARGTLLSVTAVQQASKEKVVEVIAGNKVDASAVRYGISSYRLTYATITPTGKPTTASALLVLPDGGGKRLATVAEHHGTTVYRGDAPSMGDSYSSMGAWLYASGGRAVVAPDYLGLGTGPGNHPYVDTKSSVSASIDALRAGRTAAAEHGRTLTRDVHVTGFSQGGQVSVAVARELSRGADRHFRPRSLAPIAGPYDIAGQELPAIFDGRIDDTSAVYYLSYFLTAQNKLHPLYKDPREVFRQPYASTVETLFDNDHTETEILKDLAPNVKALLTDEWSRHIQHPTGTLAKVLELNDGACDWAPKVPVRLHASTGDRDVPIGNTTSCVKTLAEHGVRAKVINHGDSDHLATYKKAIGHNANWYARLR</sequence>
<dbReference type="Gene3D" id="3.40.50.1820">
    <property type="entry name" value="alpha/beta hydrolase"/>
    <property type="match status" value="1"/>
</dbReference>
<dbReference type="PANTHER" id="PTHR34853:SF1">
    <property type="entry name" value="LIPASE 5"/>
    <property type="match status" value="1"/>
</dbReference>
<accession>A0A7W9UYC4</accession>
<dbReference type="GO" id="GO:0004806">
    <property type="term" value="F:triacylglycerol lipase activity"/>
    <property type="evidence" value="ECO:0007669"/>
    <property type="project" value="InterPro"/>
</dbReference>
<proteinExistence type="predicted"/>
<dbReference type="RefSeq" id="WP_221476466.1">
    <property type="nucleotide sequence ID" value="NZ_JACHJL010000006.1"/>
</dbReference>
<dbReference type="PIRSF" id="PIRSF029171">
    <property type="entry name" value="Esterase_LipA"/>
    <property type="match status" value="1"/>
</dbReference>
<dbReference type="SUPFAM" id="SSF53474">
    <property type="entry name" value="alpha/beta-Hydrolases"/>
    <property type="match status" value="1"/>
</dbReference>
<keyword evidence="1" id="KW-0732">Signal</keyword>
<evidence type="ECO:0000313" key="2">
    <source>
        <dbReference type="EMBL" id="MBB5935805.1"/>
    </source>
</evidence>
<keyword evidence="2" id="KW-0378">Hydrolase</keyword>
<organism evidence="2 3">
    <name type="scientific">Streptomyces zagrosensis</name>
    <dbReference type="NCBI Taxonomy" id="1042984"/>
    <lineage>
        <taxon>Bacteria</taxon>
        <taxon>Bacillati</taxon>
        <taxon>Actinomycetota</taxon>
        <taxon>Actinomycetes</taxon>
        <taxon>Kitasatosporales</taxon>
        <taxon>Streptomycetaceae</taxon>
        <taxon>Streptomyces</taxon>
    </lineage>
</organism>
<dbReference type="GO" id="GO:0016042">
    <property type="term" value="P:lipid catabolic process"/>
    <property type="evidence" value="ECO:0007669"/>
    <property type="project" value="InterPro"/>
</dbReference>
<evidence type="ECO:0000256" key="1">
    <source>
        <dbReference type="SAM" id="SignalP"/>
    </source>
</evidence>
<dbReference type="AlphaFoldDB" id="A0A7W9UYC4"/>
<keyword evidence="3" id="KW-1185">Reference proteome</keyword>